<dbReference type="GO" id="GO:0043565">
    <property type="term" value="F:sequence-specific DNA binding"/>
    <property type="evidence" value="ECO:0007669"/>
    <property type="project" value="InterPro"/>
</dbReference>
<dbReference type="InterPro" id="IPR003661">
    <property type="entry name" value="HisK_dim/P_dom"/>
</dbReference>
<evidence type="ECO:0000259" key="17">
    <source>
        <dbReference type="PROSITE" id="PS50110"/>
    </source>
</evidence>
<dbReference type="GO" id="GO:0003700">
    <property type="term" value="F:DNA-binding transcription factor activity"/>
    <property type="evidence" value="ECO:0007669"/>
    <property type="project" value="InterPro"/>
</dbReference>
<evidence type="ECO:0000256" key="12">
    <source>
        <dbReference type="PROSITE-ProRule" id="PRU00169"/>
    </source>
</evidence>
<feature type="domain" description="Histidine kinase" evidence="16">
    <location>
        <begin position="830"/>
        <end position="1047"/>
    </location>
</feature>
<comment type="caution">
    <text evidence="18">The sequence shown here is derived from an EMBL/GenBank/DDBJ whole genome shotgun (WGS) entry which is preliminary data.</text>
</comment>
<evidence type="ECO:0000256" key="4">
    <source>
        <dbReference type="ARBA" id="ARBA00022679"/>
    </source>
</evidence>
<feature type="domain" description="HTH araC/xylS-type" evidence="15">
    <location>
        <begin position="1245"/>
        <end position="1345"/>
    </location>
</feature>
<dbReference type="InterPro" id="IPR004358">
    <property type="entry name" value="Sig_transdc_His_kin-like_C"/>
</dbReference>
<evidence type="ECO:0000256" key="5">
    <source>
        <dbReference type="ARBA" id="ARBA00022741"/>
    </source>
</evidence>
<dbReference type="Pfam" id="PF07494">
    <property type="entry name" value="Reg_prop"/>
    <property type="match status" value="4"/>
</dbReference>
<dbReference type="PROSITE" id="PS01124">
    <property type="entry name" value="HTH_ARAC_FAMILY_2"/>
    <property type="match status" value="1"/>
</dbReference>
<dbReference type="InterPro" id="IPR036097">
    <property type="entry name" value="HisK_dim/P_sf"/>
</dbReference>
<dbReference type="FunFam" id="3.30.565.10:FF:000037">
    <property type="entry name" value="Hybrid sensor histidine kinase/response regulator"/>
    <property type="match status" value="1"/>
</dbReference>
<dbReference type="InterPro" id="IPR011006">
    <property type="entry name" value="CheY-like_superfamily"/>
</dbReference>
<dbReference type="PRINTS" id="PR00344">
    <property type="entry name" value="BCTRLSENSOR"/>
</dbReference>
<dbReference type="Proteomes" id="UP000555103">
    <property type="component" value="Unassembled WGS sequence"/>
</dbReference>
<dbReference type="InterPro" id="IPR018062">
    <property type="entry name" value="HTH_AraC-typ_CS"/>
</dbReference>
<dbReference type="EMBL" id="JACIEP010000001">
    <property type="protein sequence ID" value="MBB4034214.1"/>
    <property type="molecule type" value="Genomic_DNA"/>
</dbReference>
<dbReference type="Gene3D" id="2.130.10.10">
    <property type="entry name" value="YVTN repeat-like/Quinoprotein amine dehydrogenase"/>
    <property type="match status" value="2"/>
</dbReference>
<dbReference type="SMART" id="SM00342">
    <property type="entry name" value="HTH_ARAC"/>
    <property type="match status" value="1"/>
</dbReference>
<keyword evidence="6 18" id="KW-0418">Kinase</keyword>
<keyword evidence="8" id="KW-0902">Two-component regulatory system</keyword>
<dbReference type="SUPFAM" id="SSF63829">
    <property type="entry name" value="Calcium-dependent phosphotriesterase"/>
    <property type="match status" value="1"/>
</dbReference>
<dbReference type="InterPro" id="IPR013783">
    <property type="entry name" value="Ig-like_fold"/>
</dbReference>
<feature type="signal peptide" evidence="14">
    <location>
        <begin position="1"/>
        <end position="19"/>
    </location>
</feature>
<evidence type="ECO:0000313" key="19">
    <source>
        <dbReference type="Proteomes" id="UP000555103"/>
    </source>
</evidence>
<dbReference type="Gene3D" id="1.10.10.60">
    <property type="entry name" value="Homeodomain-like"/>
    <property type="match status" value="1"/>
</dbReference>
<keyword evidence="4" id="KW-0808">Transferase</keyword>
<dbReference type="Gene3D" id="2.60.40.10">
    <property type="entry name" value="Immunoglobulins"/>
    <property type="match status" value="1"/>
</dbReference>
<dbReference type="InterPro" id="IPR011110">
    <property type="entry name" value="Reg_prop"/>
</dbReference>
<dbReference type="PROSITE" id="PS50109">
    <property type="entry name" value="HIS_KIN"/>
    <property type="match status" value="1"/>
</dbReference>
<keyword evidence="19" id="KW-1185">Reference proteome</keyword>
<evidence type="ECO:0000256" key="10">
    <source>
        <dbReference type="ARBA" id="ARBA00023125"/>
    </source>
</evidence>
<dbReference type="EC" id="2.7.13.3" evidence="2"/>
<dbReference type="InterPro" id="IPR015943">
    <property type="entry name" value="WD40/YVTN_repeat-like_dom_sf"/>
</dbReference>
<dbReference type="PANTHER" id="PTHR43547">
    <property type="entry name" value="TWO-COMPONENT HISTIDINE KINASE"/>
    <property type="match status" value="1"/>
</dbReference>
<evidence type="ECO:0000259" key="15">
    <source>
        <dbReference type="PROSITE" id="PS01124"/>
    </source>
</evidence>
<evidence type="ECO:0000259" key="16">
    <source>
        <dbReference type="PROSITE" id="PS50109"/>
    </source>
</evidence>
<keyword evidence="7" id="KW-0067">ATP-binding</keyword>
<dbReference type="Pfam" id="PF07495">
    <property type="entry name" value="Y_Y_Y"/>
    <property type="match status" value="1"/>
</dbReference>
<dbReference type="InterPro" id="IPR036890">
    <property type="entry name" value="HATPase_C_sf"/>
</dbReference>
<keyword evidence="9" id="KW-0805">Transcription regulation</keyword>
<evidence type="ECO:0000256" key="13">
    <source>
        <dbReference type="SAM" id="Phobius"/>
    </source>
</evidence>
<dbReference type="Gene3D" id="3.40.50.2300">
    <property type="match status" value="1"/>
</dbReference>
<keyword evidence="14" id="KW-0732">Signal</keyword>
<keyword evidence="3 12" id="KW-0597">Phosphoprotein</keyword>
<keyword evidence="13" id="KW-0472">Membrane</keyword>
<feature type="chain" id="PRO_5032684449" description="histidine kinase" evidence="14">
    <location>
        <begin position="20"/>
        <end position="1352"/>
    </location>
</feature>
<dbReference type="Pfam" id="PF02518">
    <property type="entry name" value="HATPase_c"/>
    <property type="match status" value="1"/>
</dbReference>
<dbReference type="SUPFAM" id="SSF50998">
    <property type="entry name" value="Quinoprotein alcohol dehydrogenase-like"/>
    <property type="match status" value="1"/>
</dbReference>
<organism evidence="18 19">
    <name type="scientific">Dysgonomonas hofstadii</name>
    <dbReference type="NCBI Taxonomy" id="637886"/>
    <lineage>
        <taxon>Bacteria</taxon>
        <taxon>Pseudomonadati</taxon>
        <taxon>Bacteroidota</taxon>
        <taxon>Bacteroidia</taxon>
        <taxon>Bacteroidales</taxon>
        <taxon>Dysgonomonadaceae</taxon>
        <taxon>Dysgonomonas</taxon>
    </lineage>
</organism>
<evidence type="ECO:0000256" key="1">
    <source>
        <dbReference type="ARBA" id="ARBA00000085"/>
    </source>
</evidence>
<dbReference type="GO" id="GO:0000155">
    <property type="term" value="F:phosphorelay sensor kinase activity"/>
    <property type="evidence" value="ECO:0007669"/>
    <property type="project" value="InterPro"/>
</dbReference>
<dbReference type="RefSeq" id="WP_183305178.1">
    <property type="nucleotide sequence ID" value="NZ_JACIEP010000001.1"/>
</dbReference>
<sequence length="1352" mass="154467">MMRQIISFVFLTCSLVAQANGIYFNHLGSKDGLSQINVMSIYQDETGAMWFGTAEGICRYNGKETEAFSSLKNEAGLTQNNIYAICGDNKGSIYIKADFDLIRYDIKEEKFHLIKEGDVRAISYQNGVLWFAGNSGIFQYDNNEIKEYCLIGATIGKVSSFLVSENNDLWIGSDKGLTIIPQSNVTNERPVLRDISIYTLYKDKKDNIWVGSSNNGVYLLNKDEKIISHFEHKTDQNSISNNQIRTILEDSAGKIWIGTFYGLNSFDTATQRWESYVHVDNIPHSISHTSIFSLYEDTQGTIWVGTYFGGVNYFNPSINTFRLYTSNPLSKTHLSYPFVGKMTEDGYGNLWICTEGGGLNCLDLKTRQFSHFFHENNKQISALGYNLKSIWYREDKQQLYIGVHNGGLRIFDLKTKTYKVKTHNNLDKYSIPDNIIRDMQYYNNNLILLTATGISRLDLNDDKVYDFSTDSIIERALKQSFVYSFYIDSQERMWLSLLDGMRCINLRTKKIQDYRNDPADPYSLGKFRVSTVLETGDHQLYFGTSGSGLFKYQPETDNFKNYTQEQNGLMSNFCYHIAEAPSGNLIILSNAGVSIFDAKNTEKVVFQSSSNFPLTNFFHGSSAYVTHNDEIFIGGVNGLVSIFESQMSDLDTKRYNLYFDKLFVNNKQITPNDETQILNRTLSASKEIRLKHNQNNVMIKFATSNYLMTTVQDYEYKLVGFDENWNKTSSNIITYTNIPVGNYKLLLKEISQDGSQNGRPSCEITIIIDPPFYKSTIAYLLYFVLFVLLLVGIIRFFLWRSKLSMALEMERREKEQNEILNQTKLRFFTNVSHELRTPLTLILGQLDIILQNEKINTELHNKISSVYRNAGHMRNLITELIDFRKQEQGFSKLKIRPVKLVDYLNNIYDFFKEYALKHNIVYLYEPLDEDIIVYIDPDQMQKVVYNLLSNAFKYTSSGEKIIIRIVLQSNSVIIQIEDNGIGIPAESISKIFDRFYQVEYRSSGFSLGSGIGLALAKEIVKSHHGDIQVRSTINEGSIFEVMLQLGKAHFSADVLDDFLLQEEIDTSIGKSKGSEIVLTQNTINTSAAENNEDKSKNSILIVEDNEELRAMLAESFSERYTVYEAVNGRIGLNMVQELQPDIVLSDVMMPEMSGKEMCYKIKNNMNISHIPVILLTAQDSIAQTIEGYMYGADAYVTKPFNMDILISRCNSLVVNRKLLYQSLARQENSVVTFNVLSEHDQSLIDKATAIVKENFDTPEFNMDILASELGLGRNRLYTRIKDITGLTPNEFALNIKLNEAQHLLVNSPHLNVSDISVQLGFSSAKYFSKCFRTFFGVSPMHWRRDGDKNKTE</sequence>
<evidence type="ECO:0000256" key="14">
    <source>
        <dbReference type="SAM" id="SignalP"/>
    </source>
</evidence>
<accession>A0A840CLB8</accession>
<dbReference type="InterPro" id="IPR005467">
    <property type="entry name" value="His_kinase_dom"/>
</dbReference>
<keyword evidence="11" id="KW-0804">Transcription</keyword>
<keyword evidence="10 18" id="KW-0238">DNA-binding</keyword>
<reference evidence="18 19" key="1">
    <citation type="submission" date="2020-08" db="EMBL/GenBank/DDBJ databases">
        <title>Genomic Encyclopedia of Type Strains, Phase IV (KMG-IV): sequencing the most valuable type-strain genomes for metagenomic binning, comparative biology and taxonomic classification.</title>
        <authorList>
            <person name="Goeker M."/>
        </authorList>
    </citation>
    <scope>NUCLEOTIDE SEQUENCE [LARGE SCALE GENOMIC DNA]</scope>
    <source>
        <strain evidence="18 19">DSM 104969</strain>
    </source>
</reference>
<dbReference type="GO" id="GO:0005524">
    <property type="term" value="F:ATP binding"/>
    <property type="evidence" value="ECO:0007669"/>
    <property type="project" value="UniProtKB-KW"/>
</dbReference>
<dbReference type="Gene3D" id="3.30.565.10">
    <property type="entry name" value="Histidine kinase-like ATPase, C-terminal domain"/>
    <property type="match status" value="1"/>
</dbReference>
<keyword evidence="13" id="KW-0812">Transmembrane</keyword>
<dbReference type="CDD" id="cd17574">
    <property type="entry name" value="REC_OmpR"/>
    <property type="match status" value="1"/>
</dbReference>
<evidence type="ECO:0000313" key="18">
    <source>
        <dbReference type="EMBL" id="MBB4034214.1"/>
    </source>
</evidence>
<dbReference type="InterPro" id="IPR009057">
    <property type="entry name" value="Homeodomain-like_sf"/>
</dbReference>
<dbReference type="CDD" id="cd00082">
    <property type="entry name" value="HisKA"/>
    <property type="match status" value="1"/>
</dbReference>
<dbReference type="SMART" id="SM00448">
    <property type="entry name" value="REC"/>
    <property type="match status" value="1"/>
</dbReference>
<dbReference type="SUPFAM" id="SSF46689">
    <property type="entry name" value="Homeodomain-like"/>
    <property type="match status" value="1"/>
</dbReference>
<dbReference type="PROSITE" id="PS50110">
    <property type="entry name" value="RESPONSE_REGULATORY"/>
    <property type="match status" value="1"/>
</dbReference>
<evidence type="ECO:0000256" key="3">
    <source>
        <dbReference type="ARBA" id="ARBA00022553"/>
    </source>
</evidence>
<dbReference type="CDD" id="cd00075">
    <property type="entry name" value="HATPase"/>
    <property type="match status" value="1"/>
</dbReference>
<dbReference type="SUPFAM" id="SSF52172">
    <property type="entry name" value="CheY-like"/>
    <property type="match status" value="1"/>
</dbReference>
<keyword evidence="13" id="KW-1133">Transmembrane helix</keyword>
<dbReference type="Pfam" id="PF12833">
    <property type="entry name" value="HTH_18"/>
    <property type="match status" value="1"/>
</dbReference>
<proteinExistence type="predicted"/>
<gene>
    <name evidence="18" type="ORF">GGR21_000099</name>
</gene>
<feature type="modified residue" description="4-aspartylphosphate" evidence="12">
    <location>
        <position position="1146"/>
    </location>
</feature>
<dbReference type="Pfam" id="PF00072">
    <property type="entry name" value="Response_reg"/>
    <property type="match status" value="1"/>
</dbReference>
<keyword evidence="5" id="KW-0547">Nucleotide-binding</keyword>
<dbReference type="SMART" id="SM00387">
    <property type="entry name" value="HATPase_c"/>
    <property type="match status" value="1"/>
</dbReference>
<evidence type="ECO:0000256" key="6">
    <source>
        <dbReference type="ARBA" id="ARBA00022777"/>
    </source>
</evidence>
<dbReference type="InterPro" id="IPR001789">
    <property type="entry name" value="Sig_transdc_resp-reg_receiver"/>
</dbReference>
<dbReference type="InterPro" id="IPR003594">
    <property type="entry name" value="HATPase_dom"/>
</dbReference>
<protein>
    <recommendedName>
        <fullName evidence="2">histidine kinase</fullName>
        <ecNumber evidence="2">2.7.13.3</ecNumber>
    </recommendedName>
</protein>
<feature type="transmembrane region" description="Helical" evidence="13">
    <location>
        <begin position="777"/>
        <end position="798"/>
    </location>
</feature>
<evidence type="ECO:0000256" key="11">
    <source>
        <dbReference type="ARBA" id="ARBA00023163"/>
    </source>
</evidence>
<dbReference type="SMART" id="SM00388">
    <property type="entry name" value="HisKA"/>
    <property type="match status" value="1"/>
</dbReference>
<dbReference type="InterPro" id="IPR011047">
    <property type="entry name" value="Quinoprotein_ADH-like_sf"/>
</dbReference>
<name>A0A840CLB8_9BACT</name>
<dbReference type="PROSITE" id="PS00041">
    <property type="entry name" value="HTH_ARAC_FAMILY_1"/>
    <property type="match status" value="1"/>
</dbReference>
<dbReference type="Pfam" id="PF00512">
    <property type="entry name" value="HisKA"/>
    <property type="match status" value="1"/>
</dbReference>
<dbReference type="Gene3D" id="1.10.287.130">
    <property type="match status" value="1"/>
</dbReference>
<dbReference type="SUPFAM" id="SSF55874">
    <property type="entry name" value="ATPase domain of HSP90 chaperone/DNA topoisomerase II/histidine kinase"/>
    <property type="match status" value="1"/>
</dbReference>
<comment type="catalytic activity">
    <reaction evidence="1">
        <text>ATP + protein L-histidine = ADP + protein N-phospho-L-histidine.</text>
        <dbReference type="EC" id="2.7.13.3"/>
    </reaction>
</comment>
<evidence type="ECO:0000256" key="2">
    <source>
        <dbReference type="ARBA" id="ARBA00012438"/>
    </source>
</evidence>
<evidence type="ECO:0000256" key="9">
    <source>
        <dbReference type="ARBA" id="ARBA00023015"/>
    </source>
</evidence>
<feature type="domain" description="Response regulatory" evidence="17">
    <location>
        <begin position="1098"/>
        <end position="1213"/>
    </location>
</feature>
<evidence type="ECO:0000256" key="8">
    <source>
        <dbReference type="ARBA" id="ARBA00023012"/>
    </source>
</evidence>
<dbReference type="PANTHER" id="PTHR43547:SF2">
    <property type="entry name" value="HYBRID SIGNAL TRANSDUCTION HISTIDINE KINASE C"/>
    <property type="match status" value="1"/>
</dbReference>
<dbReference type="SUPFAM" id="SSF47384">
    <property type="entry name" value="Homodimeric domain of signal transducing histidine kinase"/>
    <property type="match status" value="1"/>
</dbReference>
<dbReference type="InterPro" id="IPR011123">
    <property type="entry name" value="Y_Y_Y"/>
</dbReference>
<evidence type="ECO:0000256" key="7">
    <source>
        <dbReference type="ARBA" id="ARBA00022840"/>
    </source>
</evidence>
<dbReference type="InterPro" id="IPR018060">
    <property type="entry name" value="HTH_AraC"/>
</dbReference>